<evidence type="ECO:0000256" key="5">
    <source>
        <dbReference type="ARBA" id="ARBA00038359"/>
    </source>
</evidence>
<feature type="transmembrane region" description="Helical" evidence="6">
    <location>
        <begin position="133"/>
        <end position="156"/>
    </location>
</feature>
<comment type="subcellular location">
    <subcellularLocation>
        <location evidence="1">Membrane</location>
        <topology evidence="1">Multi-pass membrane protein</topology>
    </subcellularLocation>
</comment>
<keyword evidence="9" id="KW-1185">Reference proteome</keyword>
<dbReference type="InterPro" id="IPR049326">
    <property type="entry name" value="Rhodopsin_dom_fungi"/>
</dbReference>
<dbReference type="InterPro" id="IPR052337">
    <property type="entry name" value="SAT4-like"/>
</dbReference>
<name>A0A8H3IFC1_9LECA</name>
<feature type="transmembrane region" description="Helical" evidence="6">
    <location>
        <begin position="98"/>
        <end position="121"/>
    </location>
</feature>
<evidence type="ECO:0000256" key="4">
    <source>
        <dbReference type="ARBA" id="ARBA00023136"/>
    </source>
</evidence>
<evidence type="ECO:0000256" key="3">
    <source>
        <dbReference type="ARBA" id="ARBA00022989"/>
    </source>
</evidence>
<dbReference type="OrthoDB" id="10017208at2759"/>
<feature type="transmembrane region" description="Helical" evidence="6">
    <location>
        <begin position="214"/>
        <end position="233"/>
    </location>
</feature>
<dbReference type="AlphaFoldDB" id="A0A8H3IFC1"/>
<evidence type="ECO:0000313" key="8">
    <source>
        <dbReference type="EMBL" id="CAF9913790.1"/>
    </source>
</evidence>
<evidence type="ECO:0000259" key="7">
    <source>
        <dbReference type="Pfam" id="PF20684"/>
    </source>
</evidence>
<feature type="transmembrane region" description="Helical" evidence="6">
    <location>
        <begin position="57"/>
        <end position="78"/>
    </location>
</feature>
<keyword evidence="2 6" id="KW-0812">Transmembrane</keyword>
<evidence type="ECO:0000313" key="9">
    <source>
        <dbReference type="Proteomes" id="UP000664521"/>
    </source>
</evidence>
<sequence>MATLSKQEIEYELAHASDNEGPSLIAAYTVCLSLAYVAVALRFISRWKSRNAVLADDWMLVVGLLFTSGQVAVGFYGVHLGAGKHIIFLEDPVMYVKGFMLIEIFYTVAAATIKFSTLLLYRRIFGSNRTLMVSCWVVAGIVASYSIAQICMSIFACTPVHKAWDPATPGTCLNTFVAATSPAAINVVADFATVFLPLPLIWGMRMQWRRKIQLIGIFMLGGFVIFASVWRAATMKDLSHLDASWANVNPCIWSIVENGTGK</sequence>
<keyword evidence="4 6" id="KW-0472">Membrane</keyword>
<dbReference type="EMBL" id="CAJPDS010000013">
    <property type="protein sequence ID" value="CAF9913790.1"/>
    <property type="molecule type" value="Genomic_DNA"/>
</dbReference>
<feature type="transmembrane region" description="Helical" evidence="6">
    <location>
        <begin position="176"/>
        <end position="202"/>
    </location>
</feature>
<evidence type="ECO:0000256" key="6">
    <source>
        <dbReference type="SAM" id="Phobius"/>
    </source>
</evidence>
<gene>
    <name evidence="8" type="ORF">HETSPECPRED_001661</name>
</gene>
<dbReference type="PANTHER" id="PTHR33048">
    <property type="entry name" value="PTH11-LIKE INTEGRAL MEMBRANE PROTEIN (AFU_ORTHOLOGUE AFUA_5G11245)"/>
    <property type="match status" value="1"/>
</dbReference>
<evidence type="ECO:0000256" key="1">
    <source>
        <dbReference type="ARBA" id="ARBA00004141"/>
    </source>
</evidence>
<keyword evidence="3 6" id="KW-1133">Transmembrane helix</keyword>
<proteinExistence type="inferred from homology"/>
<accession>A0A8H3IFC1</accession>
<dbReference type="GO" id="GO:0016020">
    <property type="term" value="C:membrane"/>
    <property type="evidence" value="ECO:0007669"/>
    <property type="project" value="UniProtKB-SubCell"/>
</dbReference>
<comment type="similarity">
    <text evidence="5">Belongs to the SAT4 family.</text>
</comment>
<dbReference type="Pfam" id="PF20684">
    <property type="entry name" value="Fung_rhodopsin"/>
    <property type="match status" value="1"/>
</dbReference>
<feature type="domain" description="Rhodopsin" evidence="7">
    <location>
        <begin position="41"/>
        <end position="261"/>
    </location>
</feature>
<dbReference type="PANTHER" id="PTHR33048:SF47">
    <property type="entry name" value="INTEGRAL MEMBRANE PROTEIN-RELATED"/>
    <property type="match status" value="1"/>
</dbReference>
<reference evidence="8" key="1">
    <citation type="submission" date="2021-03" db="EMBL/GenBank/DDBJ databases">
        <authorList>
            <person name="Tagirdzhanova G."/>
        </authorList>
    </citation>
    <scope>NUCLEOTIDE SEQUENCE</scope>
</reference>
<organism evidence="8 9">
    <name type="scientific">Heterodermia speciosa</name>
    <dbReference type="NCBI Taxonomy" id="116794"/>
    <lineage>
        <taxon>Eukaryota</taxon>
        <taxon>Fungi</taxon>
        <taxon>Dikarya</taxon>
        <taxon>Ascomycota</taxon>
        <taxon>Pezizomycotina</taxon>
        <taxon>Lecanoromycetes</taxon>
        <taxon>OSLEUM clade</taxon>
        <taxon>Lecanoromycetidae</taxon>
        <taxon>Caliciales</taxon>
        <taxon>Physciaceae</taxon>
        <taxon>Heterodermia</taxon>
    </lineage>
</organism>
<feature type="transmembrane region" description="Helical" evidence="6">
    <location>
        <begin position="25"/>
        <end position="45"/>
    </location>
</feature>
<dbReference type="Proteomes" id="UP000664521">
    <property type="component" value="Unassembled WGS sequence"/>
</dbReference>
<protein>
    <recommendedName>
        <fullName evidence="7">Rhodopsin domain-containing protein</fullName>
    </recommendedName>
</protein>
<comment type="caution">
    <text evidence="8">The sequence shown here is derived from an EMBL/GenBank/DDBJ whole genome shotgun (WGS) entry which is preliminary data.</text>
</comment>
<evidence type="ECO:0000256" key="2">
    <source>
        <dbReference type="ARBA" id="ARBA00022692"/>
    </source>
</evidence>